<protein>
    <submittedName>
        <fullName evidence="8">Chemotaxis protein</fullName>
    </submittedName>
</protein>
<dbReference type="SUPFAM" id="SSF58104">
    <property type="entry name" value="Methyl-accepting chemotaxis protein (MCP) signaling domain"/>
    <property type="match status" value="1"/>
</dbReference>
<evidence type="ECO:0000313" key="9">
    <source>
        <dbReference type="Proteomes" id="UP000678374"/>
    </source>
</evidence>
<keyword evidence="2" id="KW-0488">Methylation</keyword>
<dbReference type="SMART" id="SM00283">
    <property type="entry name" value="MA"/>
    <property type="match status" value="1"/>
</dbReference>
<keyword evidence="4" id="KW-0807">Transducer</keyword>
<dbReference type="EMBL" id="JAGQDE010000035">
    <property type="protein sequence ID" value="MBQ0961674.1"/>
    <property type="molecule type" value="Genomic_DNA"/>
</dbReference>
<evidence type="ECO:0000259" key="7">
    <source>
        <dbReference type="PROSITE" id="PS50111"/>
    </source>
</evidence>
<feature type="transmembrane region" description="Helical" evidence="6">
    <location>
        <begin position="44"/>
        <end position="63"/>
    </location>
</feature>
<gene>
    <name evidence="8" type="ORF">KAK06_22235</name>
</gene>
<name>A0A940YLA1_9BURK</name>
<comment type="similarity">
    <text evidence="3">Belongs to the methyl-accepting chemotaxis (MCP) protein family.</text>
</comment>
<accession>A0A940YLA1</accession>
<dbReference type="GO" id="GO:0006935">
    <property type="term" value="P:chemotaxis"/>
    <property type="evidence" value="ECO:0007669"/>
    <property type="project" value="TreeGrafter"/>
</dbReference>
<dbReference type="GO" id="GO:0007165">
    <property type="term" value="P:signal transduction"/>
    <property type="evidence" value="ECO:0007669"/>
    <property type="project" value="UniProtKB-KW"/>
</dbReference>
<keyword evidence="6" id="KW-0472">Membrane</keyword>
<dbReference type="InterPro" id="IPR004089">
    <property type="entry name" value="MCPsignal_dom"/>
</dbReference>
<reference evidence="8" key="1">
    <citation type="submission" date="2021-04" db="EMBL/GenBank/DDBJ databases">
        <title>The genome sequence of Ideonella sp. 4Y11.</title>
        <authorList>
            <person name="Liu Y."/>
        </authorList>
    </citation>
    <scope>NUCLEOTIDE SEQUENCE</scope>
    <source>
        <strain evidence="8">4Y11</strain>
    </source>
</reference>
<dbReference type="AlphaFoldDB" id="A0A940YLA1"/>
<evidence type="ECO:0000313" key="8">
    <source>
        <dbReference type="EMBL" id="MBQ0961674.1"/>
    </source>
</evidence>
<evidence type="ECO:0000256" key="5">
    <source>
        <dbReference type="SAM" id="MobiDB-lite"/>
    </source>
</evidence>
<dbReference type="GO" id="GO:0005886">
    <property type="term" value="C:plasma membrane"/>
    <property type="evidence" value="ECO:0007669"/>
    <property type="project" value="TreeGrafter"/>
</dbReference>
<keyword evidence="6" id="KW-1133">Transmembrane helix</keyword>
<dbReference type="GO" id="GO:0004888">
    <property type="term" value="F:transmembrane signaling receptor activity"/>
    <property type="evidence" value="ECO:0007669"/>
    <property type="project" value="TreeGrafter"/>
</dbReference>
<feature type="domain" description="Methyl-accepting transducer" evidence="7">
    <location>
        <begin position="251"/>
        <end position="480"/>
    </location>
</feature>
<evidence type="ECO:0000256" key="3">
    <source>
        <dbReference type="ARBA" id="ARBA00029447"/>
    </source>
</evidence>
<comment type="caution">
    <text evidence="8">The sequence shown here is derived from an EMBL/GenBank/DDBJ whole genome shotgun (WGS) entry which is preliminary data.</text>
</comment>
<dbReference type="PANTHER" id="PTHR43531:SF14">
    <property type="entry name" value="METHYL-ACCEPTING CHEMOTAXIS PROTEIN I-RELATED"/>
    <property type="match status" value="1"/>
</dbReference>
<feature type="compositionally biased region" description="Basic and acidic residues" evidence="5">
    <location>
        <begin position="1"/>
        <end position="11"/>
    </location>
</feature>
<sequence length="496" mass="50625">MPAGADRHSDAPGRLSLSPLTCPPGDRMASSLPPSRLARQADRLILLSLLASVLMAVGLGVYVGQPGLALGAGLPLALLGALAALAAPGTLASRLVLSATLMASVALHIQLARGLTEMHFGVFVTLAFLLAYRDWRPLVLAAGVIAVHHVLFDRLQAAGLGTYCLAEPDLMRVMVHAGYVVVQTALEVYLAMLMRSAATQGQELETLVDHLGAQGRIALDVQSLPARTRAAAGLKTALLSLGQVLQTVGGSIANIQTASSEIASGSLDLSGRTEQAAGQLQQTASAMVQLSGAVQQTAESARVASQLAAGAAEVAGRGGQVVADVVTTMGEINQASKRIADIIGVIDGIAFQTNILALNAAVEAARAGEQGRGFAVVAGEVRSLAGRSAEAAREIKQLIGDSVQKVDAGAELVGSAGTTMDEIVAAVQRVSDIIRDITAAAQAQSEGIAQVNGAVHQLDASTQQNAALVEQSSAAAESLRQQAGQLAQAMQGIRAA</sequence>
<feature type="transmembrane region" description="Helical" evidence="6">
    <location>
        <begin position="69"/>
        <end position="88"/>
    </location>
</feature>
<organism evidence="8 9">
    <name type="scientific">Ideonella aquatica</name>
    <dbReference type="NCBI Taxonomy" id="2824119"/>
    <lineage>
        <taxon>Bacteria</taxon>
        <taxon>Pseudomonadati</taxon>
        <taxon>Pseudomonadota</taxon>
        <taxon>Betaproteobacteria</taxon>
        <taxon>Burkholderiales</taxon>
        <taxon>Sphaerotilaceae</taxon>
        <taxon>Ideonella</taxon>
    </lineage>
</organism>
<evidence type="ECO:0000256" key="4">
    <source>
        <dbReference type="PROSITE-ProRule" id="PRU00284"/>
    </source>
</evidence>
<dbReference type="Gene3D" id="1.10.287.950">
    <property type="entry name" value="Methyl-accepting chemotaxis protein"/>
    <property type="match status" value="1"/>
</dbReference>
<feature type="region of interest" description="Disordered" evidence="5">
    <location>
        <begin position="1"/>
        <end position="33"/>
    </location>
</feature>
<evidence type="ECO:0000256" key="1">
    <source>
        <dbReference type="ARBA" id="ARBA00004370"/>
    </source>
</evidence>
<dbReference type="FunFam" id="1.10.287.950:FF:000001">
    <property type="entry name" value="Methyl-accepting chemotaxis sensory transducer"/>
    <property type="match status" value="1"/>
</dbReference>
<keyword evidence="6" id="KW-0812">Transmembrane</keyword>
<comment type="subcellular location">
    <subcellularLocation>
        <location evidence="1">Membrane</location>
    </subcellularLocation>
</comment>
<evidence type="ECO:0000256" key="6">
    <source>
        <dbReference type="SAM" id="Phobius"/>
    </source>
</evidence>
<dbReference type="InterPro" id="IPR051310">
    <property type="entry name" value="MCP_chemotaxis"/>
</dbReference>
<dbReference type="Proteomes" id="UP000678374">
    <property type="component" value="Unassembled WGS sequence"/>
</dbReference>
<dbReference type="PANTHER" id="PTHR43531">
    <property type="entry name" value="PROTEIN ICFG"/>
    <property type="match status" value="1"/>
</dbReference>
<evidence type="ECO:0000256" key="2">
    <source>
        <dbReference type="ARBA" id="ARBA00022481"/>
    </source>
</evidence>
<dbReference type="CDD" id="cd11386">
    <property type="entry name" value="MCP_signal"/>
    <property type="match status" value="1"/>
</dbReference>
<dbReference type="Pfam" id="PF00015">
    <property type="entry name" value="MCPsignal"/>
    <property type="match status" value="1"/>
</dbReference>
<keyword evidence="9" id="KW-1185">Reference proteome</keyword>
<proteinExistence type="inferred from homology"/>
<dbReference type="PROSITE" id="PS50111">
    <property type="entry name" value="CHEMOTAXIS_TRANSDUC_2"/>
    <property type="match status" value="1"/>
</dbReference>